<evidence type="ECO:0000256" key="1">
    <source>
        <dbReference type="SAM" id="MobiDB-lite"/>
    </source>
</evidence>
<evidence type="ECO:0000313" key="3">
    <source>
        <dbReference type="Proteomes" id="UP001225072"/>
    </source>
</evidence>
<feature type="compositionally biased region" description="Low complexity" evidence="1">
    <location>
        <begin position="1"/>
        <end position="14"/>
    </location>
</feature>
<dbReference type="RefSeq" id="WP_307447902.1">
    <property type="nucleotide sequence ID" value="NZ_JAUTAL010000001.1"/>
</dbReference>
<organism evidence="2 3">
    <name type="scientific">Chryseobacterium camelliae</name>
    <dbReference type="NCBI Taxonomy" id="1265445"/>
    <lineage>
        <taxon>Bacteria</taxon>
        <taxon>Pseudomonadati</taxon>
        <taxon>Bacteroidota</taxon>
        <taxon>Flavobacteriia</taxon>
        <taxon>Flavobacteriales</taxon>
        <taxon>Weeksellaceae</taxon>
        <taxon>Chryseobacterium group</taxon>
        <taxon>Chryseobacterium</taxon>
    </lineage>
</organism>
<reference evidence="2 3" key="1">
    <citation type="submission" date="2023-07" db="EMBL/GenBank/DDBJ databases">
        <title>Functional and genomic diversity of the sorghum phyllosphere microbiome.</title>
        <authorList>
            <person name="Shade A."/>
        </authorList>
    </citation>
    <scope>NUCLEOTIDE SEQUENCE [LARGE SCALE GENOMIC DNA]</scope>
    <source>
        <strain evidence="2 3">SORGH_AS_1064</strain>
    </source>
</reference>
<protein>
    <submittedName>
        <fullName evidence="2">Uncharacterized protein</fullName>
    </submittedName>
</protein>
<keyword evidence="3" id="KW-1185">Reference proteome</keyword>
<sequence>MSFFKKIFSKNKSSNGDRQDMPKIQEIYTDDYFNDRYIEQQLSEDDLLVGGSFKMLESFFIDNKIKPLIEKPIYHPSNIDQAIEEGMGFYEYCKIFEQEDKQIGLTLTIAFSYF</sequence>
<evidence type="ECO:0000313" key="2">
    <source>
        <dbReference type="EMBL" id="MDQ1096089.1"/>
    </source>
</evidence>
<gene>
    <name evidence="2" type="ORF">QE404_001236</name>
</gene>
<comment type="caution">
    <text evidence="2">The sequence shown here is derived from an EMBL/GenBank/DDBJ whole genome shotgun (WGS) entry which is preliminary data.</text>
</comment>
<name>A0ABU0TGA1_9FLAO</name>
<feature type="region of interest" description="Disordered" evidence="1">
    <location>
        <begin position="1"/>
        <end position="20"/>
    </location>
</feature>
<accession>A0ABU0TGA1</accession>
<dbReference type="EMBL" id="JAUTAL010000001">
    <property type="protein sequence ID" value="MDQ1096089.1"/>
    <property type="molecule type" value="Genomic_DNA"/>
</dbReference>
<dbReference type="Proteomes" id="UP001225072">
    <property type="component" value="Unassembled WGS sequence"/>
</dbReference>
<proteinExistence type="predicted"/>